<feature type="domain" description="Lactate/malate dehydrogenase N-terminal" evidence="8">
    <location>
        <begin position="5"/>
        <end position="139"/>
    </location>
</feature>
<dbReference type="RefSeq" id="WP_390302245.1">
    <property type="nucleotide sequence ID" value="NZ_JBHULI010000024.1"/>
</dbReference>
<dbReference type="NCBIfam" id="TIGR01771">
    <property type="entry name" value="L-LDH-NAD"/>
    <property type="match status" value="1"/>
</dbReference>
<evidence type="ECO:0000313" key="11">
    <source>
        <dbReference type="Proteomes" id="UP001597460"/>
    </source>
</evidence>
<organism evidence="10 11">
    <name type="scientific">Gracilimonas halophila</name>
    <dbReference type="NCBI Taxonomy" id="1834464"/>
    <lineage>
        <taxon>Bacteria</taxon>
        <taxon>Pseudomonadati</taxon>
        <taxon>Balneolota</taxon>
        <taxon>Balneolia</taxon>
        <taxon>Balneolales</taxon>
        <taxon>Balneolaceae</taxon>
        <taxon>Gracilimonas</taxon>
    </lineage>
</organism>
<reference evidence="11" key="1">
    <citation type="journal article" date="2019" name="Int. J. Syst. Evol. Microbiol.">
        <title>The Global Catalogue of Microorganisms (GCM) 10K type strain sequencing project: providing services to taxonomists for standard genome sequencing and annotation.</title>
        <authorList>
            <consortium name="The Broad Institute Genomics Platform"/>
            <consortium name="The Broad Institute Genome Sequencing Center for Infectious Disease"/>
            <person name="Wu L."/>
            <person name="Ma J."/>
        </authorList>
    </citation>
    <scope>NUCLEOTIDE SEQUENCE [LARGE SCALE GENOMIC DNA]</scope>
    <source>
        <strain evidence="11">KCTC 52042</strain>
    </source>
</reference>
<feature type="modified residue" description="Phosphotyrosine" evidence="7">
    <location>
        <position position="213"/>
    </location>
</feature>
<comment type="pathway">
    <text evidence="1 7">Fermentation; pyruvate fermentation to lactate; (S)-lactate from pyruvate: step 1/1.</text>
</comment>
<evidence type="ECO:0000256" key="1">
    <source>
        <dbReference type="ARBA" id="ARBA00004843"/>
    </source>
</evidence>
<keyword evidence="7" id="KW-0021">Allosteric enzyme</keyword>
<evidence type="ECO:0000256" key="3">
    <source>
        <dbReference type="ARBA" id="ARBA00012967"/>
    </source>
</evidence>
<sequence length="304" mass="33668">MKSSIGIIGMGWVGASTAISILNRGISKDLLVNDVKKEIAEGEAMDLNHGSSFYPSAKVRAVEVEEMLDCEAIVITAGRGGSGDETRLDLLNDNIKIAKDISEKLKGYKGILVIVSNPVDVLTYYYQKFTGIPKHKVIGTGTFLDTARLRDMIGTKISIDPKSIHAYVVGEHGDSEVVLWSGADIGGEYLRKWDMWKPEYEQEISEKVQKAAYEIIKRKGATNHAIGLVTATLLKWIMRNERRIVTVSTVQKGPFELEDVAISLPSLITSDGVEQIVEIKMSEKEKERFMHSADVLRKAIDEVN</sequence>
<dbReference type="InterPro" id="IPR001557">
    <property type="entry name" value="L-lactate/malate_DH"/>
</dbReference>
<comment type="caution">
    <text evidence="10">The sequence shown here is derived from an EMBL/GenBank/DDBJ whole genome shotgun (WGS) entry which is preliminary data.</text>
</comment>
<feature type="binding site" evidence="7">
    <location>
        <begin position="117"/>
        <end position="120"/>
    </location>
    <ligand>
        <name>substrate</name>
    </ligand>
</feature>
<dbReference type="Gene3D" id="3.40.50.720">
    <property type="entry name" value="NAD(P)-binding Rossmann-like Domain"/>
    <property type="match status" value="1"/>
</dbReference>
<dbReference type="PRINTS" id="PR00086">
    <property type="entry name" value="LLDHDRGNASE"/>
</dbReference>
<comment type="activity regulation">
    <text evidence="7">Allosterically activated by fructose 1,6-bisphosphate (FBP).</text>
</comment>
<evidence type="ECO:0000256" key="4">
    <source>
        <dbReference type="ARBA" id="ARBA00023002"/>
    </source>
</evidence>
<gene>
    <name evidence="7" type="primary">ldh</name>
    <name evidence="10" type="ORF">ACFSVN_10740</name>
</gene>
<feature type="binding site" evidence="7">
    <location>
        <position position="140"/>
    </location>
    <ligand>
        <name>NAD(+)</name>
        <dbReference type="ChEBI" id="CHEBI:57540"/>
    </ligand>
</feature>
<feature type="domain" description="Lactate/malate dehydrogenase C-terminal" evidence="9">
    <location>
        <begin position="142"/>
        <end position="303"/>
    </location>
</feature>
<feature type="binding site" evidence="7">
    <location>
        <position position="150"/>
    </location>
    <ligand>
        <name>beta-D-fructose 1,6-bisphosphate</name>
        <dbReference type="ChEBI" id="CHEBI:32966"/>
        <note>allosteric activator</note>
    </ligand>
</feature>
<comment type="subcellular location">
    <subcellularLocation>
        <location evidence="7">Cytoplasm</location>
    </subcellularLocation>
</comment>
<evidence type="ECO:0000256" key="6">
    <source>
        <dbReference type="ARBA" id="ARBA00049258"/>
    </source>
</evidence>
<dbReference type="InterPro" id="IPR036291">
    <property type="entry name" value="NAD(P)-bd_dom_sf"/>
</dbReference>
<keyword evidence="4 7" id="KW-0560">Oxidoreductase</keyword>
<dbReference type="PROSITE" id="PS00064">
    <property type="entry name" value="L_LDH"/>
    <property type="match status" value="1"/>
</dbReference>
<dbReference type="GO" id="GO:0004459">
    <property type="term" value="F:L-lactate dehydrogenase (NAD+) activity"/>
    <property type="evidence" value="ECO:0007669"/>
    <property type="project" value="UniProtKB-EC"/>
</dbReference>
<comment type="similarity">
    <text evidence="2 7">Belongs to the LDH/MDH superfamily. LDH family.</text>
</comment>
<protein>
    <recommendedName>
        <fullName evidence="3 7">L-lactate dehydrogenase</fullName>
        <shortName evidence="7">L-LDH</shortName>
        <ecNumber evidence="3 7">1.1.1.27</ecNumber>
    </recommendedName>
</protein>
<proteinExistence type="inferred from homology"/>
<evidence type="ECO:0000256" key="5">
    <source>
        <dbReference type="ARBA" id="ARBA00023027"/>
    </source>
</evidence>
<accession>A0ABW5JMX9</accession>
<feature type="binding site" evidence="7">
    <location>
        <begin position="145"/>
        <end position="148"/>
    </location>
    <ligand>
        <name>substrate</name>
    </ligand>
</feature>
<dbReference type="InterPro" id="IPR015955">
    <property type="entry name" value="Lactate_DH/Glyco_Ohase_4_C"/>
</dbReference>
<feature type="binding site" evidence="7">
    <location>
        <position position="13"/>
    </location>
    <ligand>
        <name>NAD(+)</name>
        <dbReference type="ChEBI" id="CHEBI:57540"/>
    </ligand>
</feature>
<feature type="binding site" evidence="7">
    <location>
        <position position="222"/>
    </location>
    <ligand>
        <name>substrate</name>
    </ligand>
</feature>
<comment type="subunit">
    <text evidence="7">Homotetramer.</text>
</comment>
<dbReference type="Proteomes" id="UP001597460">
    <property type="component" value="Unassembled WGS sequence"/>
</dbReference>
<dbReference type="Pfam" id="PF02866">
    <property type="entry name" value="Ldh_1_C"/>
    <property type="match status" value="1"/>
</dbReference>
<dbReference type="InterPro" id="IPR001236">
    <property type="entry name" value="Lactate/malate_DH_N"/>
</dbReference>
<dbReference type="HAMAP" id="MF_00488">
    <property type="entry name" value="Lactate_dehydrog"/>
    <property type="match status" value="1"/>
</dbReference>
<comment type="caution">
    <text evidence="7">Lacks conserved residue(s) required for the propagation of feature annotation.</text>
</comment>
<dbReference type="PANTHER" id="PTHR43128">
    <property type="entry name" value="L-2-HYDROXYCARBOXYLATE DEHYDROGENASE (NAD(P)(+))"/>
    <property type="match status" value="1"/>
</dbReference>
<dbReference type="SUPFAM" id="SSF56327">
    <property type="entry name" value="LDH C-terminal domain-like"/>
    <property type="match status" value="1"/>
</dbReference>
<feature type="binding site" evidence="7">
    <location>
        <position position="87"/>
    </location>
    <ligand>
        <name>substrate</name>
    </ligand>
</feature>
<dbReference type="InterPro" id="IPR022383">
    <property type="entry name" value="Lactate/malate_DH_C"/>
</dbReference>
<keyword evidence="5 7" id="KW-0520">NAD</keyword>
<evidence type="ECO:0000259" key="9">
    <source>
        <dbReference type="Pfam" id="PF02866"/>
    </source>
</evidence>
<evidence type="ECO:0000259" key="8">
    <source>
        <dbReference type="Pfam" id="PF00056"/>
    </source>
</evidence>
<dbReference type="EC" id="1.1.1.27" evidence="3 7"/>
<dbReference type="Pfam" id="PF00056">
    <property type="entry name" value="Ldh_1_N"/>
    <property type="match status" value="1"/>
</dbReference>
<keyword evidence="7" id="KW-0597">Phosphoprotein</keyword>
<name>A0ABW5JMX9_9BACT</name>
<feature type="binding site" evidence="7">
    <location>
        <begin position="115"/>
        <end position="117"/>
    </location>
    <ligand>
        <name>NAD(+)</name>
        <dbReference type="ChEBI" id="CHEBI:57540"/>
    </ligand>
</feature>
<keyword evidence="11" id="KW-1185">Reference proteome</keyword>
<dbReference type="EMBL" id="JBHULI010000024">
    <property type="protein sequence ID" value="MFD2532924.1"/>
    <property type="molecule type" value="Genomic_DNA"/>
</dbReference>
<dbReference type="PIRSF" id="PIRSF000102">
    <property type="entry name" value="Lac_mal_DH"/>
    <property type="match status" value="1"/>
</dbReference>
<evidence type="ECO:0000256" key="7">
    <source>
        <dbReference type="HAMAP-Rule" id="MF_00488"/>
    </source>
</evidence>
<dbReference type="Gene3D" id="3.90.110.10">
    <property type="entry name" value="Lactate dehydrogenase/glycoside hydrolase, family 4, C-terminal"/>
    <property type="match status" value="1"/>
</dbReference>
<feature type="active site" description="Proton acceptor" evidence="7">
    <location>
        <position position="172"/>
    </location>
</feature>
<keyword evidence="7" id="KW-0963">Cytoplasm</keyword>
<feature type="binding site" evidence="7">
    <location>
        <position position="34"/>
    </location>
    <ligand>
        <name>NAD(+)</name>
        <dbReference type="ChEBI" id="CHEBI:57540"/>
    </ligand>
</feature>
<feature type="binding site" evidence="7">
    <location>
        <position position="165"/>
    </location>
    <ligand>
        <name>beta-D-fructose 1,6-bisphosphate</name>
        <dbReference type="ChEBI" id="CHEBI:32966"/>
        <note>allosteric activator</note>
    </ligand>
</feature>
<dbReference type="InterPro" id="IPR011304">
    <property type="entry name" value="L-lactate_DH"/>
</dbReference>
<comment type="function">
    <text evidence="7">Catalyzes the conversion of lactate to pyruvate.</text>
</comment>
<dbReference type="PANTHER" id="PTHR43128:SF16">
    <property type="entry name" value="L-LACTATE DEHYDROGENASE"/>
    <property type="match status" value="1"/>
</dbReference>
<comment type="catalytic activity">
    <reaction evidence="6 7">
        <text>(S)-lactate + NAD(+) = pyruvate + NADH + H(+)</text>
        <dbReference type="Rhea" id="RHEA:23444"/>
        <dbReference type="ChEBI" id="CHEBI:15361"/>
        <dbReference type="ChEBI" id="CHEBI:15378"/>
        <dbReference type="ChEBI" id="CHEBI:16651"/>
        <dbReference type="ChEBI" id="CHEBI:57540"/>
        <dbReference type="ChEBI" id="CHEBI:57945"/>
        <dbReference type="EC" id="1.1.1.27"/>
    </reaction>
</comment>
<dbReference type="SUPFAM" id="SSF51735">
    <property type="entry name" value="NAD(P)-binding Rossmann-fold domains"/>
    <property type="match status" value="1"/>
</dbReference>
<dbReference type="InterPro" id="IPR018177">
    <property type="entry name" value="L-lactate_DH_AS"/>
</dbReference>
<evidence type="ECO:0000313" key="10">
    <source>
        <dbReference type="EMBL" id="MFD2532924.1"/>
    </source>
</evidence>
<evidence type="ECO:0000256" key="2">
    <source>
        <dbReference type="ARBA" id="ARBA00006054"/>
    </source>
</evidence>